<organism evidence="1 2">
    <name type="scientific">Desmophyllum pertusum</name>
    <dbReference type="NCBI Taxonomy" id="174260"/>
    <lineage>
        <taxon>Eukaryota</taxon>
        <taxon>Metazoa</taxon>
        <taxon>Cnidaria</taxon>
        <taxon>Anthozoa</taxon>
        <taxon>Hexacorallia</taxon>
        <taxon>Scleractinia</taxon>
        <taxon>Caryophylliina</taxon>
        <taxon>Caryophylliidae</taxon>
        <taxon>Desmophyllum</taxon>
    </lineage>
</organism>
<dbReference type="EMBL" id="MU826839">
    <property type="protein sequence ID" value="KAJ7372006.1"/>
    <property type="molecule type" value="Genomic_DNA"/>
</dbReference>
<sequence length="117" mass="11725">MRNSSGTGLGLAMTGGAELTMRSTSQDLSGTRLGLAMTGGAELTVSVRTLEDGAGIGLADGAFISVATVGLTPLKDSDGVDGAISFAETGVRVISVELKGRTLKHVLADGAVISLYI</sequence>
<dbReference type="Proteomes" id="UP001163046">
    <property type="component" value="Unassembled WGS sequence"/>
</dbReference>
<keyword evidence="2" id="KW-1185">Reference proteome</keyword>
<evidence type="ECO:0000313" key="1">
    <source>
        <dbReference type="EMBL" id="KAJ7372006.1"/>
    </source>
</evidence>
<reference evidence="1" key="1">
    <citation type="submission" date="2023-01" db="EMBL/GenBank/DDBJ databases">
        <title>Genome assembly of the deep-sea coral Lophelia pertusa.</title>
        <authorList>
            <person name="Herrera S."/>
            <person name="Cordes E."/>
        </authorList>
    </citation>
    <scope>NUCLEOTIDE SEQUENCE</scope>
    <source>
        <strain evidence="1">USNM1676648</strain>
        <tissue evidence="1">Polyp</tissue>
    </source>
</reference>
<evidence type="ECO:0000313" key="2">
    <source>
        <dbReference type="Proteomes" id="UP001163046"/>
    </source>
</evidence>
<accession>A0A9W9YZ27</accession>
<comment type="caution">
    <text evidence="1">The sequence shown here is derived from an EMBL/GenBank/DDBJ whole genome shotgun (WGS) entry which is preliminary data.</text>
</comment>
<dbReference type="AlphaFoldDB" id="A0A9W9YZ27"/>
<name>A0A9W9YZ27_9CNID</name>
<proteinExistence type="predicted"/>
<protein>
    <submittedName>
        <fullName evidence="1">Uncharacterized protein</fullName>
    </submittedName>
</protein>
<gene>
    <name evidence="1" type="ORF">OS493_021433</name>
</gene>